<dbReference type="EMBL" id="FAOO01000006">
    <property type="protein sequence ID" value="CUU04542.1"/>
    <property type="molecule type" value="Genomic_DNA"/>
</dbReference>
<dbReference type="PANTHER" id="PTHR30160">
    <property type="entry name" value="TETRAACYLDISACCHARIDE 4'-KINASE-RELATED"/>
    <property type="match status" value="1"/>
</dbReference>
<keyword evidence="3" id="KW-1133">Transmembrane helix</keyword>
<dbReference type="PANTHER" id="PTHR30160:SF15">
    <property type="entry name" value="GLYCOSYLTRANSFERASE HI_0523-RELATED"/>
    <property type="match status" value="1"/>
</dbReference>
<evidence type="ECO:0000256" key="2">
    <source>
        <dbReference type="ARBA" id="ARBA00022679"/>
    </source>
</evidence>
<dbReference type="CDD" id="cd03789">
    <property type="entry name" value="GT9_LPS_heptosyltransferase"/>
    <property type="match status" value="1"/>
</dbReference>
<proteinExistence type="predicted"/>
<feature type="transmembrane region" description="Helical" evidence="3">
    <location>
        <begin position="79"/>
        <end position="98"/>
    </location>
</feature>
<protein>
    <submittedName>
        <fullName evidence="4">Lipopolysaccharide heptosyltransferase II</fullName>
    </submittedName>
</protein>
<dbReference type="RefSeq" id="WP_140944767.1">
    <property type="nucleotide sequence ID" value="NZ_FAOO01000006.1"/>
</dbReference>
<dbReference type="Gene3D" id="3.40.50.2000">
    <property type="entry name" value="Glycogen Phosphorylase B"/>
    <property type="match status" value="2"/>
</dbReference>
<keyword evidence="5" id="KW-1185">Reference proteome</keyword>
<gene>
    <name evidence="4" type="ORF">JGI1_01005</name>
</gene>
<dbReference type="GO" id="GO:0005829">
    <property type="term" value="C:cytosol"/>
    <property type="evidence" value="ECO:0007669"/>
    <property type="project" value="TreeGrafter"/>
</dbReference>
<dbReference type="Pfam" id="PF01075">
    <property type="entry name" value="Glyco_transf_9"/>
    <property type="match status" value="1"/>
</dbReference>
<dbReference type="SUPFAM" id="SSF53756">
    <property type="entry name" value="UDP-Glycosyltransferase/glycogen phosphorylase"/>
    <property type="match status" value="1"/>
</dbReference>
<evidence type="ECO:0000256" key="3">
    <source>
        <dbReference type="SAM" id="Phobius"/>
    </source>
</evidence>
<dbReference type="InterPro" id="IPR051199">
    <property type="entry name" value="LPS_LOS_Heptosyltrfase"/>
</dbReference>
<name>A0A0S4N049_9BACT</name>
<keyword evidence="3" id="KW-0812">Transmembrane</keyword>
<keyword evidence="1" id="KW-0328">Glycosyltransferase</keyword>
<reference evidence="5" key="1">
    <citation type="submission" date="2015-11" db="EMBL/GenBank/DDBJ databases">
        <authorList>
            <person name="Varghese N."/>
        </authorList>
    </citation>
    <scope>NUCLEOTIDE SEQUENCE [LARGE SCALE GENOMIC DNA]</scope>
</reference>
<sequence length="338" mass="38319">MKEFSNILVCRTDKIGDLVLTLPVANALRDNFPNANITFLVSKYASEIVQGHKAINDVMIYEPEISVFELAKEIRKRKFDLAIVVFPVFKIALALWIARVPIRVGTGYRIYSLLFNERVYEHRKYAQKHEVEYNLNLIKKIGAEVKEIEFDLFIPDSAFEKVKNILSKHGLSEKNFIIVHPGSKGSARDLKPERFKELVKILSQEGFKIVLTGSDKEKELTSFVAGDFKNVYNFSGLFNLKELSALIKLSSLFISNSTGPLHIASAIGTPVIGFYPPIKVMSPKRWGPYTSEKLIFTPSLPFECQKCIGEKCKFFDCMDLINLNEVAKSIKEKLSVNV</sequence>
<dbReference type="AlphaFoldDB" id="A0A0S4N049"/>
<dbReference type="STRING" id="1643428.GCA_001442855_00981"/>
<accession>A0A0S4N049</accession>
<dbReference type="OrthoDB" id="9797795at2"/>
<evidence type="ECO:0000256" key="1">
    <source>
        <dbReference type="ARBA" id="ARBA00022676"/>
    </source>
</evidence>
<evidence type="ECO:0000313" key="4">
    <source>
        <dbReference type="EMBL" id="CUU04542.1"/>
    </source>
</evidence>
<dbReference type="GO" id="GO:0009244">
    <property type="term" value="P:lipopolysaccharide core region biosynthetic process"/>
    <property type="evidence" value="ECO:0007669"/>
    <property type="project" value="TreeGrafter"/>
</dbReference>
<dbReference type="InterPro" id="IPR002201">
    <property type="entry name" value="Glyco_trans_9"/>
</dbReference>
<keyword evidence="2 4" id="KW-0808">Transferase</keyword>
<keyword evidence="3" id="KW-0472">Membrane</keyword>
<dbReference type="GO" id="GO:0008713">
    <property type="term" value="F:ADP-heptose-lipopolysaccharide heptosyltransferase activity"/>
    <property type="evidence" value="ECO:0007669"/>
    <property type="project" value="TreeGrafter"/>
</dbReference>
<organism evidence="4 5">
    <name type="scientific">Candidatus Thermokryptus mobilis</name>
    <dbReference type="NCBI Taxonomy" id="1643428"/>
    <lineage>
        <taxon>Bacteria</taxon>
        <taxon>Pseudomonadati</taxon>
        <taxon>Candidatus Kryptoniota</taxon>
        <taxon>Candidatus Thermokryptus</taxon>
    </lineage>
</organism>
<dbReference type="Proteomes" id="UP000320623">
    <property type="component" value="Unassembled WGS sequence"/>
</dbReference>
<evidence type="ECO:0000313" key="5">
    <source>
        <dbReference type="Proteomes" id="UP000320623"/>
    </source>
</evidence>